<evidence type="ECO:0000256" key="4">
    <source>
        <dbReference type="ARBA" id="ARBA00023204"/>
    </source>
</evidence>
<dbReference type="InterPro" id="IPR036890">
    <property type="entry name" value="HATPase_C_sf"/>
</dbReference>
<reference evidence="9 10" key="1">
    <citation type="submission" date="2015-09" db="EMBL/GenBank/DDBJ databases">
        <title>Sorangium comparison.</title>
        <authorList>
            <person name="Zaburannyi N."/>
            <person name="Bunk B."/>
            <person name="Overmann J."/>
            <person name="Mueller R."/>
        </authorList>
    </citation>
    <scope>NUCLEOTIDE SEQUENCE [LARGE SCALE GENOMIC DNA]</scope>
    <source>
        <strain evidence="9 10">So ce26</strain>
    </source>
</reference>
<dbReference type="PANTHER" id="PTHR10073:SF12">
    <property type="entry name" value="DNA MISMATCH REPAIR PROTEIN MLH1"/>
    <property type="match status" value="1"/>
</dbReference>
<dbReference type="SUPFAM" id="SSF118116">
    <property type="entry name" value="DNA mismatch repair protein MutL"/>
    <property type="match status" value="1"/>
</dbReference>
<dbReference type="InterPro" id="IPR013507">
    <property type="entry name" value="DNA_mismatch_S5_2-like"/>
</dbReference>
<dbReference type="SUPFAM" id="SSF54211">
    <property type="entry name" value="Ribosomal protein S5 domain 2-like"/>
    <property type="match status" value="1"/>
</dbReference>
<evidence type="ECO:0000313" key="9">
    <source>
        <dbReference type="EMBL" id="AUX48969.1"/>
    </source>
</evidence>
<dbReference type="GO" id="GO:0140664">
    <property type="term" value="F:ATP-dependent DNA damage sensor activity"/>
    <property type="evidence" value="ECO:0007669"/>
    <property type="project" value="InterPro"/>
</dbReference>
<dbReference type="Gene3D" id="3.30.230.10">
    <property type="match status" value="1"/>
</dbReference>
<dbReference type="RefSeq" id="WP_104986748.1">
    <property type="nucleotide sequence ID" value="NZ_CP012673.1"/>
</dbReference>
<feature type="region of interest" description="Disordered" evidence="6">
    <location>
        <begin position="358"/>
        <end position="444"/>
    </location>
</feature>
<evidence type="ECO:0000256" key="2">
    <source>
        <dbReference type="ARBA" id="ARBA00021975"/>
    </source>
</evidence>
<comment type="similarity">
    <text evidence="1 5">Belongs to the DNA mismatch repair MutL/HexB family.</text>
</comment>
<dbReference type="Pfam" id="PF13589">
    <property type="entry name" value="HATPase_c_3"/>
    <property type="match status" value="1"/>
</dbReference>
<dbReference type="GO" id="GO:0030983">
    <property type="term" value="F:mismatched DNA binding"/>
    <property type="evidence" value="ECO:0007669"/>
    <property type="project" value="InterPro"/>
</dbReference>
<dbReference type="SMART" id="SM00853">
    <property type="entry name" value="MutL_C"/>
    <property type="match status" value="1"/>
</dbReference>
<dbReference type="PROSITE" id="PS00058">
    <property type="entry name" value="DNA_MISMATCH_REPAIR_1"/>
    <property type="match status" value="1"/>
</dbReference>
<dbReference type="InterPro" id="IPR020667">
    <property type="entry name" value="DNA_mismatch_repair_MutL"/>
</dbReference>
<evidence type="ECO:0000259" key="8">
    <source>
        <dbReference type="SMART" id="SM01340"/>
    </source>
</evidence>
<dbReference type="SMART" id="SM01340">
    <property type="entry name" value="DNA_mis_repair"/>
    <property type="match status" value="1"/>
</dbReference>
<protein>
    <recommendedName>
        <fullName evidence="2 5">DNA mismatch repair protein MutL</fullName>
    </recommendedName>
</protein>
<keyword evidence="4 5" id="KW-0234">DNA repair</keyword>
<dbReference type="Pfam" id="PF08676">
    <property type="entry name" value="MutL_C"/>
    <property type="match status" value="1"/>
</dbReference>
<dbReference type="InterPro" id="IPR038973">
    <property type="entry name" value="MutL/Mlh/Pms-like"/>
</dbReference>
<evidence type="ECO:0000256" key="5">
    <source>
        <dbReference type="HAMAP-Rule" id="MF_00149"/>
    </source>
</evidence>
<feature type="compositionally biased region" description="Basic and acidic residues" evidence="6">
    <location>
        <begin position="12"/>
        <end position="22"/>
    </location>
</feature>
<dbReference type="InterPro" id="IPR042120">
    <property type="entry name" value="MutL_C_dimsub"/>
</dbReference>
<dbReference type="OrthoDB" id="9763467at2"/>
<dbReference type="GO" id="GO:0016887">
    <property type="term" value="F:ATP hydrolysis activity"/>
    <property type="evidence" value="ECO:0007669"/>
    <property type="project" value="InterPro"/>
</dbReference>
<proteinExistence type="inferred from homology"/>
<sequence length="661" mass="69909">MSVAGRIAGADPRPKPAEPEERRVAVLPDDLANQIAAGEVVERPASVVKELVENALDAGARRVRIDIEAGGVGLVRVADDGRGMSREDASLAVLRHATSKIARLDDLRTIRSFGFRGEALPSIASVSRFSLRTRRDGEAEGTEIRIEGGGAAQAMPCGCAAGTVVEVRDLFYNVPARRKFLRAVGTESAHVTEVGQAIALGEPGVTLVLSRDGRVAREWLRATSRAERVRAVLEGEELATCAGERGPLAVEAFVSRPERARSGAGWLWMFVNGRHVRDRSLARSVALAYGSVLEPGRYPIGAVFIDLPTELVDVNVHPQKAEVRFSDGRAVADALYKIIAAQVSAAFGLPAPPPGGFQGRKGKLFADAAPPPGDAWVWSSGPAPEPPAVGRQEPPAVGRQEPPGDPWGLGGDLAGAPPARPEPAPAGAADGVLPGRLGEPGEPAVAPGPPSLPYPTGGGPVLVAAEPRLAWKALRFLAQVRNTYFVCEGPDGIYFLDQHAAAERVTFHRLRASYDGRDVATQKLLFPVLVPATASEVSLIEEAQEVIARLGLDVRAAGAAQLAVHAVPTLLRRAAPERLVRDLVDELSHSGERAFSGAVDLALATMACHGSLRAGDPVAPEEARALLTALDEVDFAGHCPHGRPVVMRVGWPELEHRVGRR</sequence>
<dbReference type="GO" id="GO:0005524">
    <property type="term" value="F:ATP binding"/>
    <property type="evidence" value="ECO:0007669"/>
    <property type="project" value="InterPro"/>
</dbReference>
<dbReference type="FunFam" id="3.30.565.10:FF:000003">
    <property type="entry name" value="DNA mismatch repair endonuclease MutL"/>
    <property type="match status" value="1"/>
</dbReference>
<evidence type="ECO:0000256" key="3">
    <source>
        <dbReference type="ARBA" id="ARBA00022763"/>
    </source>
</evidence>
<dbReference type="NCBIfam" id="TIGR00585">
    <property type="entry name" value="mutl"/>
    <property type="match status" value="1"/>
</dbReference>
<dbReference type="InterPro" id="IPR037198">
    <property type="entry name" value="MutL_C_sf"/>
</dbReference>
<evidence type="ECO:0000313" key="10">
    <source>
        <dbReference type="Proteomes" id="UP000238348"/>
    </source>
</evidence>
<dbReference type="Pfam" id="PF01119">
    <property type="entry name" value="DNA_mis_repair"/>
    <property type="match status" value="1"/>
</dbReference>
<feature type="domain" description="DNA mismatch repair protein S5" evidence="8">
    <location>
        <begin position="229"/>
        <end position="344"/>
    </location>
</feature>
<dbReference type="InterPro" id="IPR002099">
    <property type="entry name" value="MutL/Mlh/PMS"/>
</dbReference>
<dbReference type="InterPro" id="IPR042121">
    <property type="entry name" value="MutL_C_regsub"/>
</dbReference>
<dbReference type="EMBL" id="CP012673">
    <property type="protein sequence ID" value="AUX48969.1"/>
    <property type="molecule type" value="Genomic_DNA"/>
</dbReference>
<dbReference type="HAMAP" id="MF_00149">
    <property type="entry name" value="DNA_mis_repair"/>
    <property type="match status" value="1"/>
</dbReference>
<dbReference type="InterPro" id="IPR014762">
    <property type="entry name" value="DNA_mismatch_repair_CS"/>
</dbReference>
<dbReference type="Gene3D" id="3.30.1370.100">
    <property type="entry name" value="MutL, C-terminal domain, regulatory subdomain"/>
    <property type="match status" value="1"/>
</dbReference>
<evidence type="ECO:0000256" key="1">
    <source>
        <dbReference type="ARBA" id="ARBA00006082"/>
    </source>
</evidence>
<dbReference type="CDD" id="cd16926">
    <property type="entry name" value="HATPase_MutL-MLH-PMS-like"/>
    <property type="match status" value="1"/>
</dbReference>
<dbReference type="CDD" id="cd00782">
    <property type="entry name" value="MutL_Trans"/>
    <property type="match status" value="1"/>
</dbReference>
<organism evidence="9 10">
    <name type="scientific">Sorangium cellulosum</name>
    <name type="common">Polyangium cellulosum</name>
    <dbReference type="NCBI Taxonomy" id="56"/>
    <lineage>
        <taxon>Bacteria</taxon>
        <taxon>Pseudomonadati</taxon>
        <taxon>Myxococcota</taxon>
        <taxon>Polyangia</taxon>
        <taxon>Polyangiales</taxon>
        <taxon>Polyangiaceae</taxon>
        <taxon>Sorangium</taxon>
    </lineage>
</organism>
<dbReference type="PANTHER" id="PTHR10073">
    <property type="entry name" value="DNA MISMATCH REPAIR PROTEIN MLH, PMS, MUTL"/>
    <property type="match status" value="1"/>
</dbReference>
<dbReference type="InterPro" id="IPR014790">
    <property type="entry name" value="MutL_C"/>
</dbReference>
<keyword evidence="3 5" id="KW-0227">DNA damage</keyword>
<dbReference type="GO" id="GO:0006298">
    <property type="term" value="P:mismatch repair"/>
    <property type="evidence" value="ECO:0007669"/>
    <property type="project" value="UniProtKB-UniRule"/>
</dbReference>
<dbReference type="Proteomes" id="UP000238348">
    <property type="component" value="Chromosome"/>
</dbReference>
<dbReference type="GO" id="GO:0032300">
    <property type="term" value="C:mismatch repair complex"/>
    <property type="evidence" value="ECO:0007669"/>
    <property type="project" value="InterPro"/>
</dbReference>
<evidence type="ECO:0000259" key="7">
    <source>
        <dbReference type="SMART" id="SM00853"/>
    </source>
</evidence>
<name>A0A2L0FC30_SORCE</name>
<dbReference type="SUPFAM" id="SSF55874">
    <property type="entry name" value="ATPase domain of HSP90 chaperone/DNA topoisomerase II/histidine kinase"/>
    <property type="match status" value="1"/>
</dbReference>
<dbReference type="AlphaFoldDB" id="A0A2L0FC30"/>
<feature type="region of interest" description="Disordered" evidence="6">
    <location>
        <begin position="1"/>
        <end position="22"/>
    </location>
</feature>
<accession>A0A2L0FC30</accession>
<comment type="function">
    <text evidence="5">This protein is involved in the repair of mismatches in DNA. It is required for dam-dependent methyl-directed DNA mismatch repair. May act as a 'molecular matchmaker', a protein that promotes the formation of a stable complex between two or more DNA-binding proteins in an ATP-dependent manner without itself being part of a final effector complex.</text>
</comment>
<dbReference type="InterPro" id="IPR014721">
    <property type="entry name" value="Ribsml_uS5_D2-typ_fold_subgr"/>
</dbReference>
<evidence type="ECO:0000256" key="6">
    <source>
        <dbReference type="SAM" id="MobiDB-lite"/>
    </source>
</evidence>
<feature type="domain" description="MutL C-terminal dimerisation" evidence="7">
    <location>
        <begin position="476"/>
        <end position="618"/>
    </location>
</feature>
<dbReference type="InterPro" id="IPR020568">
    <property type="entry name" value="Ribosomal_Su5_D2-typ_SF"/>
</dbReference>
<dbReference type="Gene3D" id="3.30.565.10">
    <property type="entry name" value="Histidine kinase-like ATPase, C-terminal domain"/>
    <property type="match status" value="1"/>
</dbReference>
<dbReference type="Gene3D" id="3.30.1540.20">
    <property type="entry name" value="MutL, C-terminal domain, dimerisation subdomain"/>
    <property type="match status" value="1"/>
</dbReference>
<gene>
    <name evidence="5 9" type="primary">mutL</name>
    <name evidence="9" type="ORF">SOCE26_105140</name>
</gene>